<proteinExistence type="predicted"/>
<dbReference type="RefSeq" id="WP_311498862.1">
    <property type="nucleotide sequence ID" value="NZ_JAVRHN010000002.1"/>
</dbReference>
<keyword evidence="1" id="KW-1277">Toxin-antitoxin system</keyword>
<dbReference type="InterPro" id="IPR007712">
    <property type="entry name" value="RelE/ParE_toxin"/>
</dbReference>
<name>A0ABU3DP10_9FLAO</name>
<gene>
    <name evidence="2" type="ORF">RM541_03645</name>
</gene>
<evidence type="ECO:0000256" key="1">
    <source>
        <dbReference type="ARBA" id="ARBA00022649"/>
    </source>
</evidence>
<comment type="caution">
    <text evidence="2">The sequence shown here is derived from an EMBL/GenBank/DDBJ whole genome shotgun (WGS) entry which is preliminary data.</text>
</comment>
<protein>
    <submittedName>
        <fullName evidence="2">Type II toxin-antitoxin system RelE/ParE family toxin</fullName>
    </submittedName>
</protein>
<reference evidence="2 3" key="1">
    <citation type="submission" date="2023-09" db="EMBL/GenBank/DDBJ databases">
        <authorList>
            <person name="Rey-Velasco X."/>
        </authorList>
    </citation>
    <scope>NUCLEOTIDE SEQUENCE [LARGE SCALE GENOMIC DNA]</scope>
    <source>
        <strain evidence="2 3">F225</strain>
    </source>
</reference>
<sequence>MAFKVLFTTEAKVDIAEGVEWYENKSTGLGEKFLHDLEVQINYISRFPEHFQIRDTGFYEIGLGKFPYVIVYDFRNNNVVVFAVFHTRQNPRKKS</sequence>
<dbReference type="Pfam" id="PF05016">
    <property type="entry name" value="ParE_toxin"/>
    <property type="match status" value="1"/>
</dbReference>
<dbReference type="Proteomes" id="UP001253848">
    <property type="component" value="Unassembled WGS sequence"/>
</dbReference>
<keyword evidence="3" id="KW-1185">Reference proteome</keyword>
<dbReference type="Gene3D" id="3.30.2310.20">
    <property type="entry name" value="RelE-like"/>
    <property type="match status" value="1"/>
</dbReference>
<organism evidence="2 3">
    <name type="scientific">Autumnicola psychrophila</name>
    <dbReference type="NCBI Taxonomy" id="3075592"/>
    <lineage>
        <taxon>Bacteria</taxon>
        <taxon>Pseudomonadati</taxon>
        <taxon>Bacteroidota</taxon>
        <taxon>Flavobacteriia</taxon>
        <taxon>Flavobacteriales</taxon>
        <taxon>Flavobacteriaceae</taxon>
        <taxon>Autumnicola</taxon>
    </lineage>
</organism>
<dbReference type="EMBL" id="JAVRHN010000002">
    <property type="protein sequence ID" value="MDT0685440.1"/>
    <property type="molecule type" value="Genomic_DNA"/>
</dbReference>
<evidence type="ECO:0000313" key="3">
    <source>
        <dbReference type="Proteomes" id="UP001253848"/>
    </source>
</evidence>
<accession>A0ABU3DP10</accession>
<evidence type="ECO:0000313" key="2">
    <source>
        <dbReference type="EMBL" id="MDT0685440.1"/>
    </source>
</evidence>
<dbReference type="InterPro" id="IPR035093">
    <property type="entry name" value="RelE/ParE_toxin_dom_sf"/>
</dbReference>